<gene>
    <name evidence="3" type="primary">ybjQ</name>
    <name evidence="4" type="ORF">EAI93_13480</name>
    <name evidence="3" type="ORF">ERS852456_01715</name>
</gene>
<evidence type="ECO:0000313" key="4">
    <source>
        <dbReference type="EMBL" id="RYS76298.1"/>
    </source>
</evidence>
<accession>A0A174CL77</accession>
<dbReference type="RefSeq" id="WP_004847043.1">
    <property type="nucleotide sequence ID" value="NZ_AP028249.1"/>
</dbReference>
<dbReference type="Gene3D" id="3.30.110.70">
    <property type="entry name" value="Hypothetical protein apc22750. Chain B"/>
    <property type="match status" value="1"/>
</dbReference>
<dbReference type="AlphaFoldDB" id="A0A174CL77"/>
<dbReference type="PANTHER" id="PTHR34068:SF1">
    <property type="entry name" value="UPF0145 PROTEIN YBJQ"/>
    <property type="match status" value="1"/>
</dbReference>
<organism evidence="3 5">
    <name type="scientific">[Ruminococcus] torques</name>
    <dbReference type="NCBI Taxonomy" id="33039"/>
    <lineage>
        <taxon>Bacteria</taxon>
        <taxon>Bacillati</taxon>
        <taxon>Bacillota</taxon>
        <taxon>Clostridia</taxon>
        <taxon>Lachnospirales</taxon>
        <taxon>Lachnospiraceae</taxon>
        <taxon>Mediterraneibacter</taxon>
    </lineage>
</organism>
<dbReference type="Proteomes" id="UP000095787">
    <property type="component" value="Unassembled WGS sequence"/>
</dbReference>
<reference evidence="4 6" key="2">
    <citation type="journal article" date="2019" name="Science, e1252229">
        <title>Invertible promoters mediate bacterial phase variation, antibiotic resistance, and host adaptation in the gut.</title>
        <authorList>
            <person name="Jiang X."/>
            <person name="Hall A.B."/>
            <person name="Arthur T.D."/>
            <person name="Plichta D.R."/>
            <person name="Covington C.T."/>
            <person name="Poyet M."/>
            <person name="Crothers J."/>
            <person name="Moses P.L."/>
            <person name="Tolonen A.C."/>
            <person name="Vlamakis H."/>
            <person name="Alm E.J."/>
            <person name="Xavier R.J."/>
        </authorList>
    </citation>
    <scope>NUCLEOTIDE SEQUENCE [LARGE SCALE GENOMIC DNA]</scope>
    <source>
        <strain evidence="6">aa_0143</strain>
        <strain evidence="4">Aa_0143</strain>
    </source>
</reference>
<evidence type="ECO:0000256" key="1">
    <source>
        <dbReference type="ARBA" id="ARBA00010751"/>
    </source>
</evidence>
<dbReference type="EMBL" id="CYZO01000021">
    <property type="protein sequence ID" value="CUO14152.1"/>
    <property type="molecule type" value="Genomic_DNA"/>
</dbReference>
<evidence type="ECO:0000256" key="2">
    <source>
        <dbReference type="HAMAP-Rule" id="MF_00338"/>
    </source>
</evidence>
<dbReference type="SUPFAM" id="SSF117782">
    <property type="entry name" value="YbjQ-like"/>
    <property type="match status" value="1"/>
</dbReference>
<proteinExistence type="inferred from homology"/>
<dbReference type="InterPro" id="IPR002765">
    <property type="entry name" value="UPF0145_YbjQ-like"/>
</dbReference>
<evidence type="ECO:0000313" key="5">
    <source>
        <dbReference type="Proteomes" id="UP000095787"/>
    </source>
</evidence>
<dbReference type="HAMAP" id="MF_00338">
    <property type="entry name" value="UPF0145"/>
    <property type="match status" value="1"/>
</dbReference>
<evidence type="ECO:0000313" key="6">
    <source>
        <dbReference type="Proteomes" id="UP000292665"/>
    </source>
</evidence>
<evidence type="ECO:0000313" key="3">
    <source>
        <dbReference type="EMBL" id="CUO14152.1"/>
    </source>
</evidence>
<reference evidence="3 5" key="1">
    <citation type="submission" date="2015-09" db="EMBL/GenBank/DDBJ databases">
        <authorList>
            <consortium name="Pathogen Informatics"/>
        </authorList>
    </citation>
    <scope>NUCLEOTIDE SEQUENCE [LARGE SCALE GENOMIC DNA]</scope>
    <source>
        <strain evidence="3 5">2789STDY5834841</strain>
    </source>
</reference>
<dbReference type="NCBIfam" id="NF002224">
    <property type="entry name" value="PRK01119.1"/>
    <property type="match status" value="1"/>
</dbReference>
<dbReference type="InterPro" id="IPR035439">
    <property type="entry name" value="UPF0145_dom_sf"/>
</dbReference>
<dbReference type="Pfam" id="PF01906">
    <property type="entry name" value="YbjQ_1"/>
    <property type="match status" value="1"/>
</dbReference>
<dbReference type="GeneID" id="97329849"/>
<dbReference type="PANTHER" id="PTHR34068">
    <property type="entry name" value="UPF0145 PROTEIN YBJQ"/>
    <property type="match status" value="1"/>
</dbReference>
<protein>
    <recommendedName>
        <fullName evidence="2">UPF0145 protein EAI93_13480</fullName>
    </recommendedName>
</protein>
<sequence>MIITTTPSIEGRRIVDYRGIVFGEVVSGVDFVRDLAASFTNFFGGRSGGYEEELVTARQNALNEMAQRAASAGANAVVGVDVDYEVLGADGNMLMVTVSGTAVVVE</sequence>
<dbReference type="EMBL" id="RCYR01000050">
    <property type="protein sequence ID" value="RYS76298.1"/>
    <property type="molecule type" value="Genomic_DNA"/>
</dbReference>
<name>A0A174CL77_9FIRM</name>
<comment type="similarity">
    <text evidence="1 2">Belongs to the UPF0145 family.</text>
</comment>
<dbReference type="Proteomes" id="UP000292665">
    <property type="component" value="Unassembled WGS sequence"/>
</dbReference>